<evidence type="ECO:0000313" key="13">
    <source>
        <dbReference type="Proteomes" id="UP000268350"/>
    </source>
</evidence>
<evidence type="ECO:0000256" key="2">
    <source>
        <dbReference type="ARBA" id="ARBA00006285"/>
    </source>
</evidence>
<comment type="similarity">
    <text evidence="2">Belongs to the glycosyl hydrolase 20 family.</text>
</comment>
<evidence type="ECO:0000256" key="5">
    <source>
        <dbReference type="ARBA" id="ARBA00022801"/>
    </source>
</evidence>
<organism evidence="12 13">
    <name type="scientific">Drosophila guanche</name>
    <name type="common">Fruit fly</name>
    <dbReference type="NCBI Taxonomy" id="7266"/>
    <lineage>
        <taxon>Eukaryota</taxon>
        <taxon>Metazoa</taxon>
        <taxon>Ecdysozoa</taxon>
        <taxon>Arthropoda</taxon>
        <taxon>Hexapoda</taxon>
        <taxon>Insecta</taxon>
        <taxon>Pterygota</taxon>
        <taxon>Neoptera</taxon>
        <taxon>Endopterygota</taxon>
        <taxon>Diptera</taxon>
        <taxon>Brachycera</taxon>
        <taxon>Muscomorpha</taxon>
        <taxon>Ephydroidea</taxon>
        <taxon>Drosophilidae</taxon>
        <taxon>Drosophila</taxon>
        <taxon>Sophophora</taxon>
    </lineage>
</organism>
<dbReference type="STRING" id="7266.A0A3B0JXI5"/>
<dbReference type="PANTHER" id="PTHR22600">
    <property type="entry name" value="BETA-HEXOSAMINIDASE"/>
    <property type="match status" value="1"/>
</dbReference>
<keyword evidence="6" id="KW-0325">Glycoprotein</keyword>
<dbReference type="InterPro" id="IPR017853">
    <property type="entry name" value="GH"/>
</dbReference>
<dbReference type="Proteomes" id="UP000268350">
    <property type="component" value="Unassembled WGS sequence"/>
</dbReference>
<feature type="domain" description="Glycoside hydrolase family 20 catalytic" evidence="10">
    <location>
        <begin position="205"/>
        <end position="551"/>
    </location>
</feature>
<dbReference type="Gene3D" id="3.30.379.10">
    <property type="entry name" value="Chitobiase/beta-hexosaminidase domain 2-like"/>
    <property type="match status" value="1"/>
</dbReference>
<evidence type="ECO:0000256" key="1">
    <source>
        <dbReference type="ARBA" id="ARBA00001231"/>
    </source>
</evidence>
<dbReference type="EC" id="3.2.1.52" evidence="3"/>
<evidence type="ECO:0000256" key="7">
    <source>
        <dbReference type="ARBA" id="ARBA00023295"/>
    </source>
</evidence>
<reference evidence="13" key="1">
    <citation type="submission" date="2018-01" db="EMBL/GenBank/DDBJ databases">
        <authorList>
            <person name="Alioto T."/>
            <person name="Alioto T."/>
        </authorList>
    </citation>
    <scope>NUCLEOTIDE SEQUENCE [LARGE SCALE GENOMIC DNA]</scope>
</reference>
<feature type="signal peptide" evidence="9">
    <location>
        <begin position="1"/>
        <end position="18"/>
    </location>
</feature>
<keyword evidence="7" id="KW-0326">Glycosidase</keyword>
<name>A0A3B0JXI5_DROGU</name>
<dbReference type="PANTHER" id="PTHR22600:SF42">
    <property type="entry name" value="BETA-N-ACETYLHEXOSAMINIDASE"/>
    <property type="match status" value="1"/>
</dbReference>
<dbReference type="GO" id="GO:0005975">
    <property type="term" value="P:carbohydrate metabolic process"/>
    <property type="evidence" value="ECO:0007669"/>
    <property type="project" value="InterPro"/>
</dbReference>
<dbReference type="SUPFAM" id="SSF55545">
    <property type="entry name" value="beta-N-acetylhexosaminidase-like domain"/>
    <property type="match status" value="1"/>
</dbReference>
<dbReference type="FunFam" id="3.20.20.80:FF:000063">
    <property type="entry name" value="Beta-hexosaminidase"/>
    <property type="match status" value="1"/>
</dbReference>
<proteinExistence type="inferred from homology"/>
<dbReference type="Pfam" id="PF14845">
    <property type="entry name" value="Glycohydro_20b2"/>
    <property type="match status" value="1"/>
</dbReference>
<dbReference type="GO" id="GO:0030203">
    <property type="term" value="P:glycosaminoglycan metabolic process"/>
    <property type="evidence" value="ECO:0007669"/>
    <property type="project" value="TreeGrafter"/>
</dbReference>
<keyword evidence="13" id="KW-1185">Reference proteome</keyword>
<dbReference type="GO" id="GO:0005886">
    <property type="term" value="C:plasma membrane"/>
    <property type="evidence" value="ECO:0007669"/>
    <property type="project" value="TreeGrafter"/>
</dbReference>
<evidence type="ECO:0000256" key="6">
    <source>
        <dbReference type="ARBA" id="ARBA00023180"/>
    </source>
</evidence>
<dbReference type="PRINTS" id="PR00738">
    <property type="entry name" value="GLHYDRLASE20"/>
</dbReference>
<protein>
    <recommendedName>
        <fullName evidence="3">beta-N-acetylhexosaminidase</fullName>
        <ecNumber evidence="3">3.2.1.52</ecNumber>
    </recommendedName>
</protein>
<dbReference type="AlphaFoldDB" id="A0A3B0JXI5"/>
<dbReference type="InterPro" id="IPR025705">
    <property type="entry name" value="Beta_hexosaminidase_sua/sub"/>
</dbReference>
<accession>A0A3B0JXI5</accession>
<feature type="domain" description="Beta-hexosaminidase eukaryotic type N-terminal" evidence="11">
    <location>
        <begin position="62"/>
        <end position="180"/>
    </location>
</feature>
<dbReference type="OrthoDB" id="428480at2759"/>
<dbReference type="Pfam" id="PF00728">
    <property type="entry name" value="Glyco_hydro_20"/>
    <property type="match status" value="1"/>
</dbReference>
<dbReference type="InterPro" id="IPR029019">
    <property type="entry name" value="HEX_eukaryotic_N"/>
</dbReference>
<comment type="catalytic activity">
    <reaction evidence="1">
        <text>Hydrolysis of terminal non-reducing N-acetyl-D-hexosamine residues in N-acetyl-beta-D-hexosaminides.</text>
        <dbReference type="EC" id="3.2.1.52"/>
    </reaction>
</comment>
<evidence type="ECO:0000259" key="11">
    <source>
        <dbReference type="Pfam" id="PF14845"/>
    </source>
</evidence>
<dbReference type="OMA" id="DWRTHEN"/>
<dbReference type="EMBL" id="OUUW01000003">
    <property type="protein sequence ID" value="SPP78479.1"/>
    <property type="molecule type" value="Genomic_DNA"/>
</dbReference>
<dbReference type="CDD" id="cd06562">
    <property type="entry name" value="GH20_HexA_HexB-like"/>
    <property type="match status" value="1"/>
</dbReference>
<dbReference type="InterPro" id="IPR029018">
    <property type="entry name" value="Hex-like_dom2"/>
</dbReference>
<sequence length="599" mass="68305">MKWLIIIWILLVLNAAGGTKWLCSRSTVCTPENRKLQGEKYRVARFESQRDCRLSCGKYGAVWPMPTGPGISLSHSRVHFDPQEMQFSVEAPSEAATQFLHETRRLFVANLLRECARDCTVASSARIVVLATVISGSLVLDWRTHENYKLAINSTLGNGTVVHIQATTVYGARHAFETLSNLVTGSVTRGLLLVSNVLISDRPCYPHRGLLLDTARHFMPLQHVRRTLDGMAASKMNVLHWHVVDAHSFPLEITRVPQMQLYGAYSSAQTYSRKQVVELMKYARLRGIRIIVEIDGPSHTNSGWQWGPDEGLGELSVCLQRSPWESPCASPPCGQLNPMNDNVYAVLKAIFRQVAEMGAPEETVHMGGDEVQLSCWNSSMQIQEKMLSQGYNLSEKSFLHLWAQFHRRNLLAWDEINRSEHPDIPEPKPVILWSSLLTNPDTIERHLPKERFIIQTWVDPHDSLNRKLLELGYRIIVSNANFWYLDHGFGHAKTMYHNWRTVYEADMPDISEAQLVLGGEVCLWTESVDQNTLESRIWPRAGAAAERLWANPVESTVLIERRFYRYRERLLDRGIQAEAVAPRFCVLNEKLCDDPYFVY</sequence>
<dbReference type="GO" id="GO:0016231">
    <property type="term" value="F:beta-N-acetylglucosaminidase activity"/>
    <property type="evidence" value="ECO:0007669"/>
    <property type="project" value="TreeGrafter"/>
</dbReference>
<dbReference type="SUPFAM" id="SSF51445">
    <property type="entry name" value="(Trans)glycosidases"/>
    <property type="match status" value="1"/>
</dbReference>
<evidence type="ECO:0000259" key="10">
    <source>
        <dbReference type="Pfam" id="PF00728"/>
    </source>
</evidence>
<evidence type="ECO:0000313" key="12">
    <source>
        <dbReference type="EMBL" id="SPP78479.1"/>
    </source>
</evidence>
<dbReference type="InterPro" id="IPR015883">
    <property type="entry name" value="Glyco_hydro_20_cat"/>
</dbReference>
<evidence type="ECO:0000256" key="9">
    <source>
        <dbReference type="SAM" id="SignalP"/>
    </source>
</evidence>
<keyword evidence="4 9" id="KW-0732">Signal</keyword>
<evidence type="ECO:0000256" key="4">
    <source>
        <dbReference type="ARBA" id="ARBA00022729"/>
    </source>
</evidence>
<gene>
    <name evidence="12" type="ORF">DGUA_6G011126</name>
</gene>
<evidence type="ECO:0000256" key="8">
    <source>
        <dbReference type="PIRSR" id="PIRSR625705-1"/>
    </source>
</evidence>
<dbReference type="Gene3D" id="3.20.20.80">
    <property type="entry name" value="Glycosidases"/>
    <property type="match status" value="1"/>
</dbReference>
<keyword evidence="5" id="KW-0378">Hydrolase</keyword>
<feature type="active site" description="Proton donor" evidence="8">
    <location>
        <position position="370"/>
    </location>
</feature>
<feature type="chain" id="PRO_5017309057" description="beta-N-acetylhexosaminidase" evidence="9">
    <location>
        <begin position="19"/>
        <end position="599"/>
    </location>
</feature>
<evidence type="ECO:0000256" key="3">
    <source>
        <dbReference type="ARBA" id="ARBA00012663"/>
    </source>
</evidence>